<dbReference type="PROSITE" id="PS51257">
    <property type="entry name" value="PROKAR_LIPOPROTEIN"/>
    <property type="match status" value="1"/>
</dbReference>
<dbReference type="AlphaFoldDB" id="A0A5B0DYD8"/>
<name>A0A5B0DYD8_9HYPH</name>
<comment type="caution">
    <text evidence="3">The sequence shown here is derived from an EMBL/GenBank/DDBJ whole genome shotgun (WGS) entry which is preliminary data.</text>
</comment>
<reference evidence="3 4" key="1">
    <citation type="submission" date="2019-08" db="EMBL/GenBank/DDBJ databases">
        <title>Aureimonas fodiniaquatilis sp. nov., isolated from a coal mine wastewater.</title>
        <authorList>
            <person name="Kim W."/>
        </authorList>
    </citation>
    <scope>NUCLEOTIDE SEQUENCE [LARGE SCALE GENOMIC DNA]</scope>
    <source>
        <strain evidence="3 4">CAU 1482</strain>
    </source>
</reference>
<accession>A0A5B0DYD8</accession>
<proteinExistence type="predicted"/>
<feature type="chain" id="PRO_5022963476" evidence="2">
    <location>
        <begin position="20"/>
        <end position="374"/>
    </location>
</feature>
<protein>
    <submittedName>
        <fullName evidence="3">ABC transporter substrate-binding protein</fullName>
    </submittedName>
</protein>
<dbReference type="Pfam" id="PF13531">
    <property type="entry name" value="SBP_bac_11"/>
    <property type="match status" value="1"/>
</dbReference>
<dbReference type="OrthoDB" id="8673316at2"/>
<organism evidence="3 4">
    <name type="scientific">Aureimonas fodinaquatilis</name>
    <dbReference type="NCBI Taxonomy" id="2565783"/>
    <lineage>
        <taxon>Bacteria</taxon>
        <taxon>Pseudomonadati</taxon>
        <taxon>Pseudomonadota</taxon>
        <taxon>Alphaproteobacteria</taxon>
        <taxon>Hyphomicrobiales</taxon>
        <taxon>Aurantimonadaceae</taxon>
        <taxon>Aureimonas</taxon>
    </lineage>
</organism>
<feature type="signal peptide" evidence="2">
    <location>
        <begin position="1"/>
        <end position="19"/>
    </location>
</feature>
<evidence type="ECO:0000256" key="2">
    <source>
        <dbReference type="SAM" id="SignalP"/>
    </source>
</evidence>
<dbReference type="RefSeq" id="WP_149296966.1">
    <property type="nucleotide sequence ID" value="NZ_VTWH01000001.1"/>
</dbReference>
<evidence type="ECO:0000313" key="4">
    <source>
        <dbReference type="Proteomes" id="UP000324738"/>
    </source>
</evidence>
<evidence type="ECO:0000313" key="3">
    <source>
        <dbReference type="EMBL" id="KAA0971847.1"/>
    </source>
</evidence>
<dbReference type="PANTHER" id="PTHR30006">
    <property type="entry name" value="THIAMINE-BINDING PERIPLASMIC PROTEIN-RELATED"/>
    <property type="match status" value="1"/>
</dbReference>
<gene>
    <name evidence="3" type="ORF">FPY71_01575</name>
</gene>
<sequence>MKRLLISGLMCSGISFACAAAGAQDLNTLGVDELYELAREEGQVTVWSLSSRIAQIEVAFEARYPGIDLIGLDINSTNQIARLVAEQNAGINAVDVLYLSEAPTVFGQLVPQGRLTHYLPPRIEGQIADELTTPLATHRLSTRALMYNEAAYPDGSPITNLWQLTTPEWRSKVLMEDPTQRGEVLDLLTEISLRSDEMAAAYEELFGKPIEVADHLDGAGQQFIQDLFDNDLILIASSSTVRASVGDKNAKEPAVGFMTYSSMRDNEQEGWALQIANDVNPGSGILFPAVLAIANNAPNPAAARLLIDFLYGDDSDTGGPGFEPFGVAGDYAARRTIKDSPDALPLEELNLWQIDPEKTAAARAEILDLVIMLQ</sequence>
<dbReference type="PANTHER" id="PTHR30006:SF2">
    <property type="entry name" value="ABC TRANSPORTER SUBSTRATE-BINDING PROTEIN"/>
    <property type="match status" value="1"/>
</dbReference>
<keyword evidence="4" id="KW-1185">Reference proteome</keyword>
<dbReference type="SUPFAM" id="SSF53850">
    <property type="entry name" value="Periplasmic binding protein-like II"/>
    <property type="match status" value="1"/>
</dbReference>
<dbReference type="EMBL" id="VTWH01000001">
    <property type="protein sequence ID" value="KAA0971847.1"/>
    <property type="molecule type" value="Genomic_DNA"/>
</dbReference>
<keyword evidence="1 2" id="KW-0732">Signal</keyword>
<dbReference type="Proteomes" id="UP000324738">
    <property type="component" value="Unassembled WGS sequence"/>
</dbReference>
<dbReference type="Gene3D" id="3.40.190.10">
    <property type="entry name" value="Periplasmic binding protein-like II"/>
    <property type="match status" value="2"/>
</dbReference>
<evidence type="ECO:0000256" key="1">
    <source>
        <dbReference type="ARBA" id="ARBA00022729"/>
    </source>
</evidence>